<comment type="caution">
    <text evidence="7">The sequence shown here is derived from an EMBL/GenBank/DDBJ whole genome shotgun (WGS) entry which is preliminary data.</text>
</comment>
<feature type="domain" description="Peptidase S8/S53" evidence="6">
    <location>
        <begin position="147"/>
        <end position="418"/>
    </location>
</feature>
<dbReference type="InterPro" id="IPR023828">
    <property type="entry name" value="Peptidase_S8_Ser-AS"/>
</dbReference>
<dbReference type="Gene3D" id="3.40.50.200">
    <property type="entry name" value="Peptidase S8/S53 domain"/>
    <property type="match status" value="1"/>
</dbReference>
<dbReference type="PANTHER" id="PTHR43806">
    <property type="entry name" value="PEPTIDASE S8"/>
    <property type="match status" value="1"/>
</dbReference>
<keyword evidence="2 5" id="KW-0645">Protease</keyword>
<protein>
    <recommendedName>
        <fullName evidence="6">Peptidase S8/S53 domain-containing protein</fullName>
    </recommendedName>
</protein>
<dbReference type="PROSITE" id="PS51892">
    <property type="entry name" value="SUBTILASE"/>
    <property type="match status" value="1"/>
</dbReference>
<dbReference type="Pfam" id="PF00082">
    <property type="entry name" value="Peptidase_S8"/>
    <property type="match status" value="1"/>
</dbReference>
<dbReference type="GO" id="GO:0006508">
    <property type="term" value="P:proteolysis"/>
    <property type="evidence" value="ECO:0007669"/>
    <property type="project" value="UniProtKB-KW"/>
</dbReference>
<evidence type="ECO:0000256" key="3">
    <source>
        <dbReference type="ARBA" id="ARBA00022801"/>
    </source>
</evidence>
<dbReference type="InterPro" id="IPR000209">
    <property type="entry name" value="Peptidase_S8/S53_dom"/>
</dbReference>
<organism evidence="7 8">
    <name type="scientific">Pedobacter lusitanus</name>
    <dbReference type="NCBI Taxonomy" id="1503925"/>
    <lineage>
        <taxon>Bacteria</taxon>
        <taxon>Pseudomonadati</taxon>
        <taxon>Bacteroidota</taxon>
        <taxon>Sphingobacteriia</taxon>
        <taxon>Sphingobacteriales</taxon>
        <taxon>Sphingobacteriaceae</taxon>
        <taxon>Pedobacter</taxon>
    </lineage>
</organism>
<evidence type="ECO:0000256" key="1">
    <source>
        <dbReference type="ARBA" id="ARBA00011073"/>
    </source>
</evidence>
<feature type="active site" description="Charge relay system" evidence="5">
    <location>
        <position position="372"/>
    </location>
</feature>
<comment type="similarity">
    <text evidence="1 5">Belongs to the peptidase S8 family.</text>
</comment>
<dbReference type="RefSeq" id="WP_041877877.1">
    <property type="nucleotide sequence ID" value="NZ_CP157278.1"/>
</dbReference>
<evidence type="ECO:0000256" key="4">
    <source>
        <dbReference type="ARBA" id="ARBA00022825"/>
    </source>
</evidence>
<accession>A0A0D0FA54</accession>
<evidence type="ECO:0000256" key="5">
    <source>
        <dbReference type="PROSITE-ProRule" id="PRU01240"/>
    </source>
</evidence>
<keyword evidence="4 5" id="KW-0720">Serine protease</keyword>
<reference evidence="7 8" key="1">
    <citation type="submission" date="2015-01" db="EMBL/GenBank/DDBJ databases">
        <title>Draft genome sequence of Pedobacter sp. NL19 isolated from sludge of an effluent treatment pond in an abandoned uranium mine.</title>
        <authorList>
            <person name="Santos T."/>
            <person name="Caetano T."/>
            <person name="Covas C."/>
            <person name="Cruz A."/>
            <person name="Mendo S."/>
        </authorList>
    </citation>
    <scope>NUCLEOTIDE SEQUENCE [LARGE SCALE GENOMIC DNA]</scope>
    <source>
        <strain evidence="7 8">NL19</strain>
    </source>
</reference>
<dbReference type="PROSITE" id="PS00138">
    <property type="entry name" value="SUBTILASE_SER"/>
    <property type="match status" value="1"/>
</dbReference>
<dbReference type="Proteomes" id="UP000032049">
    <property type="component" value="Unassembled WGS sequence"/>
</dbReference>
<dbReference type="AlphaFoldDB" id="A0A0D0FA54"/>
<keyword evidence="8" id="KW-1185">Reference proteome</keyword>
<dbReference type="STRING" id="1503925.TH53_01895"/>
<dbReference type="PRINTS" id="PR00723">
    <property type="entry name" value="SUBTILISIN"/>
</dbReference>
<sequence>MKRTLLIAAILLIFQSGYAKDKYWIFFSDKEVGKVTGVNVSEQAIWNRNLLGLELNQSSDRPLDRNYLNFLSASHIKVVCRSKWLNAVSAYLNQDEIRLLRETGFVKDIRLIKSNSVLASSDNETETDNFVLEQINSKAIAKENLTGKNVVIGVIDGHFWKSKQNASLQAVFNDKRVLGTKDFIEPADRDNFFDRGTGPNDTHGTLVWQFIAGSDKDKRKKYGLATDASFYLARTDDSRKEFRKEEDYLVSALEWMDSLGVRLVNTSLAYSAEYDNPLENYRPENMNGVTSSIAKAVSIAVREKGMIIVIAAGNEGGNRNWKYISTPADATGAIAVGSTDKHGQKAIFSGIGPPFLSYIKPDISCYSNNGTSFSAPVITGLVACLLEKNPRLTSSDISQLLQKSGNLYPYSNNYLGSGVPDAERMMQLVNLTKSDWNNVEEMRVKDSKVLFAAKKYKSKIAVVFHKENERTVISQTIVFPEDNQFVIQKESGVKRSTVILNNRVAEIYWE</sequence>
<evidence type="ECO:0000256" key="2">
    <source>
        <dbReference type="ARBA" id="ARBA00022670"/>
    </source>
</evidence>
<dbReference type="GO" id="GO:0004252">
    <property type="term" value="F:serine-type endopeptidase activity"/>
    <property type="evidence" value="ECO:0007669"/>
    <property type="project" value="UniProtKB-UniRule"/>
</dbReference>
<dbReference type="InterPro" id="IPR015500">
    <property type="entry name" value="Peptidase_S8_subtilisin-rel"/>
</dbReference>
<name>A0A0D0FA54_9SPHI</name>
<evidence type="ECO:0000313" key="8">
    <source>
        <dbReference type="Proteomes" id="UP000032049"/>
    </source>
</evidence>
<evidence type="ECO:0000313" key="7">
    <source>
        <dbReference type="EMBL" id="KIO78673.1"/>
    </source>
</evidence>
<proteinExistence type="inferred from homology"/>
<dbReference type="PANTHER" id="PTHR43806:SF67">
    <property type="entry name" value="EGF-LIKE DOMAIN-CONTAINING PROTEIN"/>
    <property type="match status" value="1"/>
</dbReference>
<gene>
    <name evidence="7" type="ORF">TH53_01895</name>
</gene>
<feature type="active site" description="Charge relay system" evidence="5">
    <location>
        <position position="203"/>
    </location>
</feature>
<dbReference type="EMBL" id="JXRA01000007">
    <property type="protein sequence ID" value="KIO78673.1"/>
    <property type="molecule type" value="Genomic_DNA"/>
</dbReference>
<dbReference type="InterPro" id="IPR050131">
    <property type="entry name" value="Peptidase_S8_subtilisin-like"/>
</dbReference>
<feature type="active site" description="Charge relay system" evidence="5">
    <location>
        <position position="156"/>
    </location>
</feature>
<dbReference type="OrthoDB" id="9792152at2"/>
<dbReference type="InterPro" id="IPR036852">
    <property type="entry name" value="Peptidase_S8/S53_dom_sf"/>
</dbReference>
<evidence type="ECO:0000259" key="6">
    <source>
        <dbReference type="Pfam" id="PF00082"/>
    </source>
</evidence>
<dbReference type="SUPFAM" id="SSF52743">
    <property type="entry name" value="Subtilisin-like"/>
    <property type="match status" value="1"/>
</dbReference>
<keyword evidence="3 5" id="KW-0378">Hydrolase</keyword>